<accession>A0AAJ6BNG5</accession>
<keyword evidence="1" id="KW-0812">Transmembrane</keyword>
<keyword evidence="1" id="KW-0472">Membrane</keyword>
<evidence type="ECO:0000256" key="1">
    <source>
        <dbReference type="SAM" id="Phobius"/>
    </source>
</evidence>
<dbReference type="KEGG" id="acob:P0Y56_03660"/>
<reference evidence="2" key="1">
    <citation type="submission" date="2023-03" db="EMBL/GenBank/DDBJ databases">
        <title>Andean soil-derived lignocellulolytic bacterial consortium as a source of novel taxa and putative plastic-active enzymes.</title>
        <authorList>
            <person name="Diaz-Garcia L."/>
            <person name="Chuvochina M."/>
            <person name="Feuerriegel G."/>
            <person name="Bunk B."/>
            <person name="Sproer C."/>
            <person name="Streit W.R."/>
            <person name="Rodriguez L.M."/>
            <person name="Overmann J."/>
            <person name="Jimenez D.J."/>
        </authorList>
    </citation>
    <scope>NUCLEOTIDE SEQUENCE</scope>
    <source>
        <strain evidence="2">MAG 26</strain>
    </source>
</reference>
<organism evidence="2 3">
    <name type="scientific">Candidatus Andeanibacterium colombiense</name>
    <dbReference type="NCBI Taxonomy" id="3121345"/>
    <lineage>
        <taxon>Bacteria</taxon>
        <taxon>Pseudomonadati</taxon>
        <taxon>Pseudomonadota</taxon>
        <taxon>Alphaproteobacteria</taxon>
        <taxon>Sphingomonadales</taxon>
        <taxon>Sphingomonadaceae</taxon>
        <taxon>Candidatus Andeanibacterium</taxon>
    </lineage>
</organism>
<evidence type="ECO:0000313" key="3">
    <source>
        <dbReference type="Proteomes" id="UP001218362"/>
    </source>
</evidence>
<dbReference type="Proteomes" id="UP001218362">
    <property type="component" value="Chromosome"/>
</dbReference>
<evidence type="ECO:0000313" key="2">
    <source>
        <dbReference type="EMBL" id="WEK47394.1"/>
    </source>
</evidence>
<sequence>MTPRLESPEPGKFAQNIGLSGLLGIAAAGISAYVLTDATHTDAVRLLFLALISGLAFPAVLTSAMDTKGQQTSRLQQEVLRITDNATTPDIGETAKAAKELRLVLAQNPAESVKPDGQGVIDTMAQQAVNNIAQTPATKIAEQRQVVEELKEVGTVAQNTGWDKTTQAVIDQLKILGEKTDNDALKASAAQAVERLSEPAKP</sequence>
<feature type="transmembrane region" description="Helical" evidence="1">
    <location>
        <begin position="46"/>
        <end position="65"/>
    </location>
</feature>
<name>A0AAJ6BNG5_9SPHN</name>
<dbReference type="EMBL" id="CP119316">
    <property type="protein sequence ID" value="WEK47394.1"/>
    <property type="molecule type" value="Genomic_DNA"/>
</dbReference>
<keyword evidence="1" id="KW-1133">Transmembrane helix</keyword>
<dbReference type="AlphaFoldDB" id="A0AAJ6BNG5"/>
<protein>
    <submittedName>
        <fullName evidence="2">Uncharacterized protein</fullName>
    </submittedName>
</protein>
<proteinExistence type="predicted"/>
<feature type="transmembrane region" description="Helical" evidence="1">
    <location>
        <begin position="13"/>
        <end position="34"/>
    </location>
</feature>
<gene>
    <name evidence="2" type="ORF">P0Y56_03660</name>
</gene>